<feature type="transmembrane region" description="Helical" evidence="7">
    <location>
        <begin position="131"/>
        <end position="148"/>
    </location>
</feature>
<evidence type="ECO:0000256" key="7">
    <source>
        <dbReference type="SAM" id="Phobius"/>
    </source>
</evidence>
<feature type="transmembrane region" description="Helical" evidence="7">
    <location>
        <begin position="350"/>
        <end position="370"/>
    </location>
</feature>
<protein>
    <recommendedName>
        <fullName evidence="8">Amino acid permease/ SLC12A domain-containing protein</fullName>
    </recommendedName>
</protein>
<comment type="subcellular location">
    <subcellularLocation>
        <location evidence="1">Membrane</location>
        <topology evidence="1">Multi-pass membrane protein</topology>
    </subcellularLocation>
</comment>
<accession>A0A507FI21</accession>
<feature type="transmembrane region" description="Helical" evidence="7">
    <location>
        <begin position="377"/>
        <end position="400"/>
    </location>
</feature>
<evidence type="ECO:0000256" key="6">
    <source>
        <dbReference type="ARBA" id="ARBA00023136"/>
    </source>
</evidence>
<evidence type="ECO:0000256" key="2">
    <source>
        <dbReference type="ARBA" id="ARBA00022448"/>
    </source>
</evidence>
<feature type="transmembrane region" description="Helical" evidence="7">
    <location>
        <begin position="55"/>
        <end position="80"/>
    </location>
</feature>
<dbReference type="EMBL" id="QEAP01000065">
    <property type="protein sequence ID" value="TPX75862.1"/>
    <property type="molecule type" value="Genomic_DNA"/>
</dbReference>
<feature type="transmembrane region" description="Helical" evidence="7">
    <location>
        <begin position="25"/>
        <end position="49"/>
    </location>
</feature>
<dbReference type="OrthoDB" id="3900342at2759"/>
<evidence type="ECO:0000313" key="10">
    <source>
        <dbReference type="Proteomes" id="UP000320333"/>
    </source>
</evidence>
<keyword evidence="4" id="KW-0029">Amino-acid transport</keyword>
<feature type="transmembrane region" description="Helical" evidence="7">
    <location>
        <begin position="209"/>
        <end position="228"/>
    </location>
</feature>
<comment type="caution">
    <text evidence="9">The sequence shown here is derived from an EMBL/GenBank/DDBJ whole genome shotgun (WGS) entry which is preliminary data.</text>
</comment>
<feature type="transmembrane region" description="Helical" evidence="7">
    <location>
        <begin position="420"/>
        <end position="446"/>
    </location>
</feature>
<evidence type="ECO:0000313" key="9">
    <source>
        <dbReference type="EMBL" id="TPX75862.1"/>
    </source>
</evidence>
<dbReference type="PIRSF" id="PIRSF006060">
    <property type="entry name" value="AA_transporter"/>
    <property type="match status" value="1"/>
</dbReference>
<dbReference type="InterPro" id="IPR050524">
    <property type="entry name" value="APC_YAT"/>
</dbReference>
<dbReference type="GO" id="GO:0015171">
    <property type="term" value="F:amino acid transmembrane transporter activity"/>
    <property type="evidence" value="ECO:0007669"/>
    <property type="project" value="TreeGrafter"/>
</dbReference>
<reference evidence="9 10" key="1">
    <citation type="journal article" date="2019" name="Sci. Rep.">
        <title>Comparative genomics of chytrid fungi reveal insights into the obligate biotrophic and pathogenic lifestyle of Synchytrium endobioticum.</title>
        <authorList>
            <person name="van de Vossenberg B.T.L.H."/>
            <person name="Warris S."/>
            <person name="Nguyen H.D.T."/>
            <person name="van Gent-Pelzer M.P.E."/>
            <person name="Joly D.L."/>
            <person name="van de Geest H.C."/>
            <person name="Bonants P.J.M."/>
            <person name="Smith D.S."/>
            <person name="Levesque C.A."/>
            <person name="van der Lee T.A.J."/>
        </authorList>
    </citation>
    <scope>NUCLEOTIDE SEQUENCE [LARGE SCALE GENOMIC DNA]</scope>
    <source>
        <strain evidence="9 10">CBS 675.73</strain>
    </source>
</reference>
<evidence type="ECO:0000259" key="8">
    <source>
        <dbReference type="Pfam" id="PF00324"/>
    </source>
</evidence>
<organism evidence="9 10">
    <name type="scientific">Chytriomyces confervae</name>
    <dbReference type="NCBI Taxonomy" id="246404"/>
    <lineage>
        <taxon>Eukaryota</taxon>
        <taxon>Fungi</taxon>
        <taxon>Fungi incertae sedis</taxon>
        <taxon>Chytridiomycota</taxon>
        <taxon>Chytridiomycota incertae sedis</taxon>
        <taxon>Chytridiomycetes</taxon>
        <taxon>Chytridiales</taxon>
        <taxon>Chytriomycetaceae</taxon>
        <taxon>Chytriomyces</taxon>
    </lineage>
</organism>
<keyword evidence="5 7" id="KW-1133">Transmembrane helix</keyword>
<keyword evidence="10" id="KW-1185">Reference proteome</keyword>
<dbReference type="STRING" id="246404.A0A507FI21"/>
<feature type="transmembrane region" description="Helical" evidence="7">
    <location>
        <begin position="160"/>
        <end position="180"/>
    </location>
</feature>
<dbReference type="AlphaFoldDB" id="A0A507FI21"/>
<evidence type="ECO:0000256" key="1">
    <source>
        <dbReference type="ARBA" id="ARBA00004141"/>
    </source>
</evidence>
<evidence type="ECO:0000256" key="4">
    <source>
        <dbReference type="ARBA" id="ARBA00022970"/>
    </source>
</evidence>
<feature type="domain" description="Amino acid permease/ SLC12A" evidence="8">
    <location>
        <begin position="24"/>
        <end position="477"/>
    </location>
</feature>
<feature type="transmembrane region" description="Helical" evidence="7">
    <location>
        <begin position="249"/>
        <end position="267"/>
    </location>
</feature>
<dbReference type="Pfam" id="PF00324">
    <property type="entry name" value="AA_permease"/>
    <property type="match status" value="1"/>
</dbReference>
<feature type="transmembrane region" description="Helical" evidence="7">
    <location>
        <begin position="453"/>
        <end position="471"/>
    </location>
</feature>
<evidence type="ECO:0000256" key="5">
    <source>
        <dbReference type="ARBA" id="ARBA00022989"/>
    </source>
</evidence>
<dbReference type="PANTHER" id="PTHR43341">
    <property type="entry name" value="AMINO ACID PERMEASE"/>
    <property type="match status" value="1"/>
</dbReference>
<keyword evidence="6 7" id="KW-0472">Membrane</keyword>
<gene>
    <name evidence="9" type="ORF">CcCBS67573_g02841</name>
</gene>
<keyword evidence="3 7" id="KW-0812">Transmembrane</keyword>
<dbReference type="InterPro" id="IPR004841">
    <property type="entry name" value="AA-permease/SLC12A_dom"/>
</dbReference>
<dbReference type="Gene3D" id="1.20.1740.10">
    <property type="entry name" value="Amino acid/polyamine transporter I"/>
    <property type="match status" value="1"/>
</dbReference>
<dbReference type="GO" id="GO:0016020">
    <property type="term" value="C:membrane"/>
    <property type="evidence" value="ECO:0007669"/>
    <property type="project" value="UniProtKB-SubCell"/>
</dbReference>
<proteinExistence type="predicted"/>
<keyword evidence="2" id="KW-0813">Transport</keyword>
<dbReference type="Proteomes" id="UP000320333">
    <property type="component" value="Unassembled WGS sequence"/>
</dbReference>
<sequence>MAPDETTALLGRRDGVQRGLKARHLIMMSVGGTIGTGLFVASGMTVATAGPAGALTAYFVVGLMVFFVLTSLGEMATLIPSSGSFHEYASRFVDPALGWTLGWNYWLQWAISLTSEITAAGIITTFWFPDVPAWVFSAIILCVLVFVNTRSVSSFGESEYWLSMIKVAAVLVFIVVGFYVDIVGVPSTPAVGFKNWTIEGAPFKNGFSGIFQVISIAFFAFGGTELVGVSAGEVENPRKNVPTAINQTFWRILIFYICSIAVIGLLIPHDDPSLLLSAASGDVSIAPFTLILQRAGLVSASNVMNAVILSAVVSTANSAMYAASRTLMALSQRGQAPQAFSLLNSNGIPVYSLAVTVAIGSLAFLGIALGEGVLFNWLLTITGTSGLLTWMSISFCHLRFRAAYEAQGKSSLNLPYQAPFYPYSDYAAIAMGVLILVGQAASALLATNTDFSILISVFGGIPMFFSLYAGYKWLNGTKLVPLHECRFVEL</sequence>
<evidence type="ECO:0000256" key="3">
    <source>
        <dbReference type="ARBA" id="ARBA00022692"/>
    </source>
</evidence>
<name>A0A507FI21_9FUNG</name>
<dbReference type="PANTHER" id="PTHR43341:SF1">
    <property type="entry name" value="GENERAL AMINO-ACID PERMEASE GAP1"/>
    <property type="match status" value="1"/>
</dbReference>
<dbReference type="FunFam" id="1.20.1740.10:FF:000001">
    <property type="entry name" value="Amino acid permease"/>
    <property type="match status" value="1"/>
</dbReference>